<evidence type="ECO:0000313" key="4">
    <source>
        <dbReference type="EMBL" id="VVC34828.1"/>
    </source>
</evidence>
<dbReference type="SMART" id="SM00343">
    <property type="entry name" value="ZnF_C2HC"/>
    <property type="match status" value="1"/>
</dbReference>
<reference evidence="4 5" key="1">
    <citation type="submission" date="2019-08" db="EMBL/GenBank/DDBJ databases">
        <authorList>
            <person name="Alioto T."/>
            <person name="Alioto T."/>
            <person name="Gomez Garrido J."/>
        </authorList>
    </citation>
    <scope>NUCLEOTIDE SEQUENCE [LARGE SCALE GENOMIC DNA]</scope>
</reference>
<dbReference type="PROSITE" id="PS50158">
    <property type="entry name" value="ZF_CCHC"/>
    <property type="match status" value="1"/>
</dbReference>
<dbReference type="SUPFAM" id="SSF57756">
    <property type="entry name" value="Retrovirus zinc finger-like domains"/>
    <property type="match status" value="1"/>
</dbReference>
<dbReference type="EMBL" id="CABPRJ010001017">
    <property type="protein sequence ID" value="VVC34828.1"/>
    <property type="molecule type" value="Genomic_DNA"/>
</dbReference>
<keyword evidence="5" id="KW-1185">Reference proteome</keyword>
<protein>
    <submittedName>
        <fullName evidence="4">Zinc finger, CCHC-type</fullName>
    </submittedName>
</protein>
<proteinExistence type="predicted"/>
<name>A0A5E4MTV3_9HEMI</name>
<organism evidence="4 5">
    <name type="scientific">Cinara cedri</name>
    <dbReference type="NCBI Taxonomy" id="506608"/>
    <lineage>
        <taxon>Eukaryota</taxon>
        <taxon>Metazoa</taxon>
        <taxon>Ecdysozoa</taxon>
        <taxon>Arthropoda</taxon>
        <taxon>Hexapoda</taxon>
        <taxon>Insecta</taxon>
        <taxon>Pterygota</taxon>
        <taxon>Neoptera</taxon>
        <taxon>Paraneoptera</taxon>
        <taxon>Hemiptera</taxon>
        <taxon>Sternorrhyncha</taxon>
        <taxon>Aphidomorpha</taxon>
        <taxon>Aphidoidea</taxon>
        <taxon>Aphididae</taxon>
        <taxon>Lachninae</taxon>
        <taxon>Cinara</taxon>
    </lineage>
</organism>
<dbReference type="AlphaFoldDB" id="A0A5E4MTV3"/>
<evidence type="ECO:0000259" key="2">
    <source>
        <dbReference type="PROSITE" id="PS50158"/>
    </source>
</evidence>
<dbReference type="Proteomes" id="UP000325440">
    <property type="component" value="Unassembled WGS sequence"/>
</dbReference>
<sequence>MLSPITFMKAGFSNDEFGNIGSFRRQMHIHPEHSDKIPSSILLQFDQTKYRIFLSDDTVTCYLCKQTGHTSNHCKNAIDNKSEPIRFNNPNTTPVKNVMDLNEQNTRKTDSAHSNTDISIKKNLKVTITNTPTTQEPVDRERRPASFTFSQWRF</sequence>
<keyword evidence="1" id="KW-0863">Zinc-finger</keyword>
<dbReference type="EMBL" id="CABPRJ010000566">
    <property type="protein sequence ID" value="VVC31047.1"/>
    <property type="molecule type" value="Genomic_DNA"/>
</dbReference>
<accession>A0A5E4MTV3</accession>
<dbReference type="InterPro" id="IPR001878">
    <property type="entry name" value="Znf_CCHC"/>
</dbReference>
<feature type="domain" description="CCHC-type" evidence="2">
    <location>
        <begin position="61"/>
        <end position="76"/>
    </location>
</feature>
<evidence type="ECO:0000313" key="3">
    <source>
        <dbReference type="EMBL" id="VVC31047.1"/>
    </source>
</evidence>
<evidence type="ECO:0000256" key="1">
    <source>
        <dbReference type="PROSITE-ProRule" id="PRU00047"/>
    </source>
</evidence>
<evidence type="ECO:0000313" key="5">
    <source>
        <dbReference type="Proteomes" id="UP000325440"/>
    </source>
</evidence>
<dbReference type="OrthoDB" id="6616887at2759"/>
<keyword evidence="1" id="KW-0862">Zinc</keyword>
<dbReference type="InterPro" id="IPR036875">
    <property type="entry name" value="Znf_CCHC_sf"/>
</dbReference>
<dbReference type="GO" id="GO:0008270">
    <property type="term" value="F:zinc ion binding"/>
    <property type="evidence" value="ECO:0007669"/>
    <property type="project" value="UniProtKB-KW"/>
</dbReference>
<dbReference type="GO" id="GO:0003676">
    <property type="term" value="F:nucleic acid binding"/>
    <property type="evidence" value="ECO:0007669"/>
    <property type="project" value="InterPro"/>
</dbReference>
<gene>
    <name evidence="4" type="ORF">CINCED_3A003746</name>
    <name evidence="3" type="ORF">CINCED_3A024243</name>
</gene>
<keyword evidence="1" id="KW-0479">Metal-binding</keyword>